<organism evidence="2 3">
    <name type="scientific">Araneus ventricosus</name>
    <name type="common">Orbweaver spider</name>
    <name type="synonym">Epeira ventricosa</name>
    <dbReference type="NCBI Taxonomy" id="182803"/>
    <lineage>
        <taxon>Eukaryota</taxon>
        <taxon>Metazoa</taxon>
        <taxon>Ecdysozoa</taxon>
        <taxon>Arthropoda</taxon>
        <taxon>Chelicerata</taxon>
        <taxon>Arachnida</taxon>
        <taxon>Araneae</taxon>
        <taxon>Araneomorphae</taxon>
        <taxon>Entelegynae</taxon>
        <taxon>Araneoidea</taxon>
        <taxon>Araneidae</taxon>
        <taxon>Araneus</taxon>
    </lineage>
</organism>
<gene>
    <name evidence="2" type="ORF">AVEN_252112_1</name>
</gene>
<dbReference type="EMBL" id="BGPR01121983">
    <property type="protein sequence ID" value="GBN22963.1"/>
    <property type="molecule type" value="Genomic_DNA"/>
</dbReference>
<protein>
    <submittedName>
        <fullName evidence="2">Uncharacterized protein</fullName>
    </submittedName>
</protein>
<evidence type="ECO:0000256" key="1">
    <source>
        <dbReference type="SAM" id="MobiDB-lite"/>
    </source>
</evidence>
<comment type="caution">
    <text evidence="2">The sequence shown here is derived from an EMBL/GenBank/DDBJ whole genome shotgun (WGS) entry which is preliminary data.</text>
</comment>
<reference evidence="2 3" key="1">
    <citation type="journal article" date="2019" name="Sci. Rep.">
        <title>Orb-weaving spider Araneus ventricosus genome elucidates the spidroin gene catalogue.</title>
        <authorList>
            <person name="Kono N."/>
            <person name="Nakamura H."/>
            <person name="Ohtoshi R."/>
            <person name="Moran D.A.P."/>
            <person name="Shinohara A."/>
            <person name="Yoshida Y."/>
            <person name="Fujiwara M."/>
            <person name="Mori M."/>
            <person name="Tomita M."/>
            <person name="Arakawa K."/>
        </authorList>
    </citation>
    <scope>NUCLEOTIDE SEQUENCE [LARGE SCALE GENOMIC DNA]</scope>
</reference>
<evidence type="ECO:0000313" key="2">
    <source>
        <dbReference type="EMBL" id="GBN22963.1"/>
    </source>
</evidence>
<proteinExistence type="predicted"/>
<sequence>MWAKTKFSENERNRGRVKEKETTLEMRQGMDMYSECIIDWQMKISAMENFGEESLRNVPGFLKQTVSSFAGVNIDFSSVICLAILNEMKATTR</sequence>
<accession>A0A4Y2M8U5</accession>
<dbReference type="AlphaFoldDB" id="A0A4Y2M8U5"/>
<feature type="region of interest" description="Disordered" evidence="1">
    <location>
        <begin position="1"/>
        <end position="22"/>
    </location>
</feature>
<evidence type="ECO:0000313" key="3">
    <source>
        <dbReference type="Proteomes" id="UP000499080"/>
    </source>
</evidence>
<keyword evidence="3" id="KW-1185">Reference proteome</keyword>
<name>A0A4Y2M8U5_ARAVE</name>
<dbReference type="Proteomes" id="UP000499080">
    <property type="component" value="Unassembled WGS sequence"/>
</dbReference>